<dbReference type="GO" id="GO:0005829">
    <property type="term" value="C:cytosol"/>
    <property type="evidence" value="ECO:0007669"/>
    <property type="project" value="TreeGrafter"/>
</dbReference>
<dbReference type="OMA" id="GECCYYA"/>
<feature type="domain" description="Phosphomannose isomerase type I helical insertion" evidence="15">
    <location>
        <begin position="198"/>
        <end position="276"/>
    </location>
</feature>
<evidence type="ECO:0000313" key="17">
    <source>
        <dbReference type="Proteomes" id="UP000015100"/>
    </source>
</evidence>
<dbReference type="InterPro" id="IPR046458">
    <property type="entry name" value="PMI_typeI_hel"/>
</dbReference>
<keyword evidence="17" id="KW-1185">Reference proteome</keyword>
<evidence type="ECO:0000256" key="13">
    <source>
        <dbReference type="SAM" id="MobiDB-lite"/>
    </source>
</evidence>
<evidence type="ECO:0000256" key="12">
    <source>
        <dbReference type="ARBA" id="ARBA00030762"/>
    </source>
</evidence>
<dbReference type="EC" id="5.3.1.8" evidence="6"/>
<dbReference type="Gene3D" id="1.10.441.10">
    <property type="entry name" value="Phosphomannose Isomerase, domain 2"/>
    <property type="match status" value="1"/>
</dbReference>
<comment type="function">
    <text evidence="3">Involved in the synthesis of the GDP-mannose and dolichol-phosphate-mannose required for a number of critical mannosyl transfer reactions.</text>
</comment>
<dbReference type="NCBIfam" id="TIGR00218">
    <property type="entry name" value="manA"/>
    <property type="match status" value="1"/>
</dbReference>
<comment type="catalytic activity">
    <reaction evidence="1">
        <text>D-mannose 6-phosphate = D-fructose 6-phosphate</text>
        <dbReference type="Rhea" id="RHEA:12356"/>
        <dbReference type="ChEBI" id="CHEBI:58735"/>
        <dbReference type="ChEBI" id="CHEBI:61527"/>
        <dbReference type="EC" id="5.3.1.8"/>
    </reaction>
</comment>
<evidence type="ECO:0000256" key="3">
    <source>
        <dbReference type="ARBA" id="ARBA00002564"/>
    </source>
</evidence>
<evidence type="ECO:0000259" key="14">
    <source>
        <dbReference type="Pfam" id="PF20511"/>
    </source>
</evidence>
<dbReference type="GO" id="GO:0004476">
    <property type="term" value="F:mannose-6-phosphate isomerase activity"/>
    <property type="evidence" value="ECO:0007669"/>
    <property type="project" value="UniProtKB-EC"/>
</dbReference>
<evidence type="ECO:0000256" key="2">
    <source>
        <dbReference type="ARBA" id="ARBA00001947"/>
    </source>
</evidence>
<accession>S8A0A4</accession>
<evidence type="ECO:0000256" key="1">
    <source>
        <dbReference type="ARBA" id="ARBA00000757"/>
    </source>
</evidence>
<feature type="compositionally biased region" description="Basic and acidic residues" evidence="13">
    <location>
        <begin position="441"/>
        <end position="455"/>
    </location>
</feature>
<evidence type="ECO:0000313" key="16">
    <source>
        <dbReference type="EMBL" id="EPS36410.1"/>
    </source>
</evidence>
<dbReference type="InterPro" id="IPR046457">
    <property type="entry name" value="PMI_typeI_cat"/>
</dbReference>
<comment type="similarity">
    <text evidence="5">Belongs to the mannose-6-phosphate isomerase type 1 family.</text>
</comment>
<dbReference type="PRINTS" id="PR00714">
    <property type="entry name" value="MAN6PISMRASE"/>
</dbReference>
<evidence type="ECO:0000259" key="15">
    <source>
        <dbReference type="Pfam" id="PF20512"/>
    </source>
</evidence>
<dbReference type="Proteomes" id="UP000015100">
    <property type="component" value="Unassembled WGS sequence"/>
</dbReference>
<feature type="region of interest" description="Disordered" evidence="13">
    <location>
        <begin position="413"/>
        <end position="455"/>
    </location>
</feature>
<dbReference type="OrthoDB" id="6605218at2759"/>
<comment type="pathway">
    <text evidence="4">Nucleotide-sugar biosynthesis; GDP-alpha-D-mannose biosynthesis; alpha-D-mannose 1-phosphate from D-fructose 6-phosphate: step 1/2.</text>
</comment>
<reference evidence="16 17" key="1">
    <citation type="journal article" date="2013" name="PLoS Genet.">
        <title>Genomic mechanisms accounting for the adaptation to parasitism in nematode-trapping fungi.</title>
        <authorList>
            <person name="Meerupati T."/>
            <person name="Andersson K.M."/>
            <person name="Friman E."/>
            <person name="Kumar D."/>
            <person name="Tunlid A."/>
            <person name="Ahren D."/>
        </authorList>
    </citation>
    <scope>NUCLEOTIDE SEQUENCE [LARGE SCALE GENOMIC DNA]</scope>
    <source>
        <strain evidence="16 17">CBS 200.50</strain>
    </source>
</reference>
<dbReference type="EMBL" id="AQGS01000912">
    <property type="protein sequence ID" value="EPS36410.1"/>
    <property type="molecule type" value="Genomic_DNA"/>
</dbReference>
<name>S8A0A4_DACHA</name>
<comment type="caution">
    <text evidence="16">The sequence shown here is derived from an EMBL/GenBank/DDBJ whole genome shotgun (WGS) entry which is preliminary data.</text>
</comment>
<dbReference type="eggNOG" id="KOG2757">
    <property type="taxonomic scope" value="Eukaryota"/>
</dbReference>
<dbReference type="GO" id="GO:0009298">
    <property type="term" value="P:GDP-mannose biosynthetic process"/>
    <property type="evidence" value="ECO:0007669"/>
    <property type="project" value="UniProtKB-UniPathway"/>
</dbReference>
<gene>
    <name evidence="16" type="ORF">H072_10094</name>
</gene>
<dbReference type="InterPro" id="IPR016305">
    <property type="entry name" value="Mannose-6-P_Isomerase"/>
</dbReference>
<dbReference type="AlphaFoldDB" id="S8A0A4"/>
<reference evidence="17" key="2">
    <citation type="submission" date="2013-04" db="EMBL/GenBank/DDBJ databases">
        <title>Genomic mechanisms accounting for the adaptation to parasitism in nematode-trapping fungi.</title>
        <authorList>
            <person name="Ahren D.G."/>
        </authorList>
    </citation>
    <scope>NUCLEOTIDE SEQUENCE [LARGE SCALE GENOMIC DNA]</scope>
    <source>
        <strain evidence="17">CBS 200.50</strain>
    </source>
</reference>
<dbReference type="Gene3D" id="2.60.120.10">
    <property type="entry name" value="Jelly Rolls"/>
    <property type="match status" value="2"/>
</dbReference>
<dbReference type="Pfam" id="PF20512">
    <property type="entry name" value="PMI_typeI_hel"/>
    <property type="match status" value="1"/>
</dbReference>
<evidence type="ECO:0000256" key="10">
    <source>
        <dbReference type="ARBA" id="ARBA00023235"/>
    </source>
</evidence>
<evidence type="ECO:0000256" key="5">
    <source>
        <dbReference type="ARBA" id="ARBA00010772"/>
    </source>
</evidence>
<evidence type="ECO:0000256" key="6">
    <source>
        <dbReference type="ARBA" id="ARBA00011956"/>
    </source>
</evidence>
<dbReference type="Pfam" id="PF20511">
    <property type="entry name" value="PMI_typeI_cat"/>
    <property type="match status" value="1"/>
</dbReference>
<dbReference type="GO" id="GO:0005975">
    <property type="term" value="P:carbohydrate metabolic process"/>
    <property type="evidence" value="ECO:0007669"/>
    <property type="project" value="InterPro"/>
</dbReference>
<dbReference type="CDD" id="cd07011">
    <property type="entry name" value="cupin_PMI_type_I_N"/>
    <property type="match status" value="1"/>
</dbReference>
<sequence length="492" mass="54628">MGPSPKLHRTRSSNPDDEPIIRLSCQVQDYSFGKKGTRSLAARYALANEAEGNFKIDEEQTYGEIWMGDHEDGSSRSLKTSVHLRTLIEKSPHAFLTNSIATKFPGPGNNPQLPFLFKVLSFDRALPLQAYPNKSLAEQLQKQESEEKANNDKSDVAVALSPVFESFVGFRPAEEIKCFLRDVEELREVLGEEDSNIAGMHEQELDRSLKEIFGRIFKKDKAVIEKSVKKLLSRVKTDGDKALGEIGERDELGYVVQKVWKNYAGDPGIFAAVFFLNFVSLKRGEAVAVPPNCLRAYLDGDIIECMANSEHVPSRGFQEGTSPLDISDMLVNMLLHNPGPSKHLLLAQTPYPKSRNSHTTKFEIPMEEFSILKISLNRSEEEFIAIDGPAIYVVTAGEVEISARSRPDRQLSEINRETGTPGPTETVASEGGHVPSTLARRGSECSKTGDEGQREHLKEGMSVFVKPGFEIGFWNRGGGRAEVHAAYCEIEI</sequence>
<dbReference type="InterPro" id="IPR001250">
    <property type="entry name" value="Man6P_Isoase-1"/>
</dbReference>
<dbReference type="PANTHER" id="PTHR10309">
    <property type="entry name" value="MANNOSE-6-PHOSPHATE ISOMERASE"/>
    <property type="match status" value="1"/>
</dbReference>
<keyword evidence="8" id="KW-0479">Metal-binding</keyword>
<proteinExistence type="inferred from homology"/>
<evidence type="ECO:0000256" key="7">
    <source>
        <dbReference type="ARBA" id="ARBA00018236"/>
    </source>
</evidence>
<evidence type="ECO:0000256" key="11">
    <source>
        <dbReference type="ARBA" id="ARBA00029741"/>
    </source>
</evidence>
<dbReference type="InterPro" id="IPR014710">
    <property type="entry name" value="RmlC-like_jellyroll"/>
</dbReference>
<comment type="cofactor">
    <cofactor evidence="2">
        <name>Zn(2+)</name>
        <dbReference type="ChEBI" id="CHEBI:29105"/>
    </cofactor>
</comment>
<dbReference type="SUPFAM" id="SSF51182">
    <property type="entry name" value="RmlC-like cupins"/>
    <property type="match status" value="1"/>
</dbReference>
<evidence type="ECO:0000256" key="8">
    <source>
        <dbReference type="ARBA" id="ARBA00022723"/>
    </source>
</evidence>
<dbReference type="UniPathway" id="UPA00126">
    <property type="reaction ID" value="UER00423"/>
</dbReference>
<keyword evidence="10" id="KW-0413">Isomerase</keyword>
<protein>
    <recommendedName>
        <fullName evidence="7">Mannose-6-phosphate isomerase</fullName>
        <ecNumber evidence="6">5.3.1.8</ecNumber>
    </recommendedName>
    <alternativeName>
        <fullName evidence="11">Phosphohexomutase</fullName>
    </alternativeName>
    <alternativeName>
        <fullName evidence="12">Phosphomannose isomerase</fullName>
    </alternativeName>
</protein>
<keyword evidence="9" id="KW-0862">Zinc</keyword>
<dbReference type="InterPro" id="IPR011051">
    <property type="entry name" value="RmlC_Cupin_sf"/>
</dbReference>
<feature type="compositionally biased region" description="Polar residues" evidence="13">
    <location>
        <begin position="417"/>
        <end position="427"/>
    </location>
</feature>
<evidence type="ECO:0000256" key="4">
    <source>
        <dbReference type="ARBA" id="ARBA00004666"/>
    </source>
</evidence>
<feature type="domain" description="Phosphomannose isomerase type I catalytic" evidence="14">
    <location>
        <begin position="20"/>
        <end position="172"/>
    </location>
</feature>
<organism evidence="16 17">
    <name type="scientific">Dactylellina haptotyla (strain CBS 200.50)</name>
    <name type="common">Nematode-trapping fungus</name>
    <name type="synonym">Monacrosporium haptotylum</name>
    <dbReference type="NCBI Taxonomy" id="1284197"/>
    <lineage>
        <taxon>Eukaryota</taxon>
        <taxon>Fungi</taxon>
        <taxon>Dikarya</taxon>
        <taxon>Ascomycota</taxon>
        <taxon>Pezizomycotina</taxon>
        <taxon>Orbiliomycetes</taxon>
        <taxon>Orbiliales</taxon>
        <taxon>Orbiliaceae</taxon>
        <taxon>Dactylellina</taxon>
    </lineage>
</organism>
<dbReference type="GO" id="GO:0008270">
    <property type="term" value="F:zinc ion binding"/>
    <property type="evidence" value="ECO:0007669"/>
    <property type="project" value="InterPro"/>
</dbReference>
<dbReference type="PANTHER" id="PTHR10309:SF0">
    <property type="entry name" value="MANNOSE-6-PHOSPHATE ISOMERASE"/>
    <property type="match status" value="1"/>
</dbReference>
<dbReference type="HOGENOM" id="CLU_026967_0_1_1"/>
<dbReference type="STRING" id="1284197.S8A0A4"/>
<evidence type="ECO:0000256" key="9">
    <source>
        <dbReference type="ARBA" id="ARBA00022833"/>
    </source>
</evidence>